<proteinExistence type="predicted"/>
<keyword evidence="3 7" id="KW-1133">Transmembrane helix</keyword>
<comment type="caution">
    <text evidence="9">The sequence shown here is derived from an EMBL/GenBank/DDBJ whole genome shotgun (WGS) entry which is preliminary data.</text>
</comment>
<evidence type="ECO:0000256" key="3">
    <source>
        <dbReference type="ARBA" id="ARBA00022989"/>
    </source>
</evidence>
<keyword evidence="5" id="KW-0046">Antibiotic resistance</keyword>
<dbReference type="CDD" id="cd17321">
    <property type="entry name" value="MFS_MMR_MDR_like"/>
    <property type="match status" value="1"/>
</dbReference>
<feature type="compositionally biased region" description="Basic and acidic residues" evidence="6">
    <location>
        <begin position="496"/>
        <end position="507"/>
    </location>
</feature>
<evidence type="ECO:0000256" key="2">
    <source>
        <dbReference type="ARBA" id="ARBA00022692"/>
    </source>
</evidence>
<dbReference type="GO" id="GO:0046677">
    <property type="term" value="P:response to antibiotic"/>
    <property type="evidence" value="ECO:0007669"/>
    <property type="project" value="UniProtKB-KW"/>
</dbReference>
<keyword evidence="4 7" id="KW-0472">Membrane</keyword>
<feature type="transmembrane region" description="Helical" evidence="7">
    <location>
        <begin position="261"/>
        <end position="282"/>
    </location>
</feature>
<dbReference type="Proteomes" id="UP000252914">
    <property type="component" value="Unassembled WGS sequence"/>
</dbReference>
<dbReference type="AlphaFoldDB" id="A0A367EYH2"/>
<dbReference type="PANTHER" id="PTHR42718:SF42">
    <property type="entry name" value="EXPORT PROTEIN"/>
    <property type="match status" value="1"/>
</dbReference>
<evidence type="ECO:0000256" key="5">
    <source>
        <dbReference type="ARBA" id="ARBA00023251"/>
    </source>
</evidence>
<dbReference type="GO" id="GO:0022857">
    <property type="term" value="F:transmembrane transporter activity"/>
    <property type="evidence" value="ECO:0007669"/>
    <property type="project" value="InterPro"/>
</dbReference>
<reference evidence="9 10" key="1">
    <citation type="submission" date="2018-06" db="EMBL/GenBank/DDBJ databases">
        <title>Streptomyces reniochalinae sp. nov. and Streptomyces diacarnus sp. nov. from marine sponges.</title>
        <authorList>
            <person name="Li L."/>
        </authorList>
    </citation>
    <scope>NUCLEOTIDE SEQUENCE [LARGE SCALE GENOMIC DNA]</scope>
    <source>
        <strain evidence="9 10">LHW51701</strain>
    </source>
</reference>
<feature type="transmembrane region" description="Helical" evidence="7">
    <location>
        <begin position="194"/>
        <end position="215"/>
    </location>
</feature>
<name>A0A367EYH2_9ACTN</name>
<dbReference type="Gene3D" id="1.20.1250.20">
    <property type="entry name" value="MFS general substrate transporter like domains"/>
    <property type="match status" value="1"/>
</dbReference>
<evidence type="ECO:0000313" key="10">
    <source>
        <dbReference type="Proteomes" id="UP000252914"/>
    </source>
</evidence>
<dbReference type="InterPro" id="IPR011701">
    <property type="entry name" value="MFS"/>
</dbReference>
<sequence>MRRGAPRLLTAAMCLCVTLVVGMVSAINLAIPALSASALRPSAAQVVWVVDGYVVVFACLLIPAGALADRAGRKGTLLSGMGVFTLGSLLCALAPHVGVLIAGRALSGAGAAAVLPTTLTLLVDGVPEARRQRAVAVWASMTGLAAVLGNLGGGAAIHYGTWRSLFWCLLPLALLALALAAVAAPVTDRHSRPLAPGSTALLTAGFLALLYGIVAGPQSGWTSRPVLSAAAASAVLLSWWVRHELRSPHPLLDPRLFLRPAVRAGAVGMAALFLGMFGLMYVNGQYLQYAKGYSPLGAGVRLLPMAAGLLAGPRCGLLLERWAGRRATAAGGMLVLASGLCVVSTVSARTPYAVYGLGATLTALGCGIATPLLSHAMMSALPPERAGTGSGLQSLARELGSALGIAVSGTLVTAVFTARLPAPLRGPEAPSTVAEARTRTSDPGELEAVVHAFTDGMHTAMWTLAALIALTALAVTLWFPPGHRAGLPHQPTGQTPHHDETPHPHRT</sequence>
<feature type="transmembrane region" description="Helical" evidence="7">
    <location>
        <begin position="164"/>
        <end position="187"/>
    </location>
</feature>
<dbReference type="Gene3D" id="1.20.1720.10">
    <property type="entry name" value="Multidrug resistance protein D"/>
    <property type="match status" value="1"/>
</dbReference>
<feature type="transmembrane region" description="Helical" evidence="7">
    <location>
        <begin position="101"/>
        <end position="123"/>
    </location>
</feature>
<feature type="transmembrane region" description="Helical" evidence="7">
    <location>
        <begin position="352"/>
        <end position="374"/>
    </location>
</feature>
<dbReference type="PANTHER" id="PTHR42718">
    <property type="entry name" value="MAJOR FACILITATOR SUPERFAMILY MULTIDRUG TRANSPORTER MFSC"/>
    <property type="match status" value="1"/>
</dbReference>
<dbReference type="GO" id="GO:0005886">
    <property type="term" value="C:plasma membrane"/>
    <property type="evidence" value="ECO:0007669"/>
    <property type="project" value="UniProtKB-SubCell"/>
</dbReference>
<dbReference type="InterPro" id="IPR005829">
    <property type="entry name" value="Sugar_transporter_CS"/>
</dbReference>
<keyword evidence="2 7" id="KW-0812">Transmembrane</keyword>
<protein>
    <submittedName>
        <fullName evidence="9">MFS transporter</fullName>
    </submittedName>
</protein>
<dbReference type="Pfam" id="PF07690">
    <property type="entry name" value="MFS_1"/>
    <property type="match status" value="1"/>
</dbReference>
<keyword evidence="10" id="KW-1185">Reference proteome</keyword>
<evidence type="ECO:0000256" key="6">
    <source>
        <dbReference type="SAM" id="MobiDB-lite"/>
    </source>
</evidence>
<feature type="transmembrane region" description="Helical" evidence="7">
    <location>
        <begin position="47"/>
        <end position="68"/>
    </location>
</feature>
<feature type="transmembrane region" description="Helical" evidence="7">
    <location>
        <begin position="135"/>
        <end position="158"/>
    </location>
</feature>
<evidence type="ECO:0000256" key="7">
    <source>
        <dbReference type="SAM" id="Phobius"/>
    </source>
</evidence>
<feature type="transmembrane region" description="Helical" evidence="7">
    <location>
        <begin position="75"/>
        <end position="95"/>
    </location>
</feature>
<dbReference type="PROSITE" id="PS00216">
    <property type="entry name" value="SUGAR_TRANSPORT_1"/>
    <property type="match status" value="1"/>
</dbReference>
<accession>A0A367EYH2</accession>
<feature type="transmembrane region" description="Helical" evidence="7">
    <location>
        <begin position="460"/>
        <end position="479"/>
    </location>
</feature>
<dbReference type="PROSITE" id="PS50850">
    <property type="entry name" value="MFS"/>
    <property type="match status" value="1"/>
</dbReference>
<evidence type="ECO:0000259" key="8">
    <source>
        <dbReference type="PROSITE" id="PS50850"/>
    </source>
</evidence>
<feature type="transmembrane region" description="Helical" evidence="7">
    <location>
        <begin position="327"/>
        <end position="346"/>
    </location>
</feature>
<evidence type="ECO:0000313" key="9">
    <source>
        <dbReference type="EMBL" id="RCG23184.1"/>
    </source>
</evidence>
<gene>
    <name evidence="9" type="ORF">DTL70_15495</name>
</gene>
<dbReference type="SUPFAM" id="SSF103473">
    <property type="entry name" value="MFS general substrate transporter"/>
    <property type="match status" value="1"/>
</dbReference>
<evidence type="ECO:0000256" key="4">
    <source>
        <dbReference type="ARBA" id="ARBA00023136"/>
    </source>
</evidence>
<evidence type="ECO:0000256" key="1">
    <source>
        <dbReference type="ARBA" id="ARBA00004651"/>
    </source>
</evidence>
<dbReference type="InterPro" id="IPR020846">
    <property type="entry name" value="MFS_dom"/>
</dbReference>
<feature type="region of interest" description="Disordered" evidence="6">
    <location>
        <begin position="485"/>
        <end position="507"/>
    </location>
</feature>
<organism evidence="9 10">
    <name type="scientific">Streptomyces diacarni</name>
    <dbReference type="NCBI Taxonomy" id="2800381"/>
    <lineage>
        <taxon>Bacteria</taxon>
        <taxon>Bacillati</taxon>
        <taxon>Actinomycetota</taxon>
        <taxon>Actinomycetes</taxon>
        <taxon>Kitasatosporales</taxon>
        <taxon>Streptomycetaceae</taxon>
        <taxon>Streptomyces</taxon>
    </lineage>
</organism>
<feature type="domain" description="Major facilitator superfamily (MFS) profile" evidence="8">
    <location>
        <begin position="1"/>
        <end position="483"/>
    </location>
</feature>
<comment type="subcellular location">
    <subcellularLocation>
        <location evidence="1">Cell membrane</location>
        <topology evidence="1">Multi-pass membrane protein</topology>
    </subcellularLocation>
</comment>
<dbReference type="EMBL" id="QOIN01000043">
    <property type="protein sequence ID" value="RCG23184.1"/>
    <property type="molecule type" value="Genomic_DNA"/>
</dbReference>
<dbReference type="InterPro" id="IPR036259">
    <property type="entry name" value="MFS_trans_sf"/>
</dbReference>